<dbReference type="Pfam" id="PF00528">
    <property type="entry name" value="BPD_transp_1"/>
    <property type="match status" value="1"/>
</dbReference>
<dbReference type="PROSITE" id="PS50928">
    <property type="entry name" value="ABC_TM1"/>
    <property type="match status" value="1"/>
</dbReference>
<keyword evidence="2 7" id="KW-0813">Transport</keyword>
<keyword evidence="3" id="KW-1003">Cell membrane</keyword>
<dbReference type="GO" id="GO:0055085">
    <property type="term" value="P:transmembrane transport"/>
    <property type="evidence" value="ECO:0007669"/>
    <property type="project" value="InterPro"/>
</dbReference>
<keyword evidence="4 7" id="KW-0812">Transmembrane</keyword>
<accession>A0A402B9Y3</accession>
<comment type="subcellular location">
    <subcellularLocation>
        <location evidence="1 7">Cell membrane</location>
        <topology evidence="1 7">Multi-pass membrane protein</topology>
    </subcellularLocation>
</comment>
<sequence>MASILQPQRIIQDTPRRTSRKIKITPYLFILPHLLFFVLFIGYPFFNGLYLSLFRYDYLQPGTNAFVGLQNYIDLFTQGTVVFQEFWNSLWNTLQFVVYSVPLLVIIPLLLALLLNAKIPGVTVFRTIYFAPWVLSVSVVGLLWWWIFQSTGGLVNNYLALFHIDTPEWLSTLPWAWVAIVVATIWWTMGFNMIILLAALQNIPSELYEAASVDGANKWHLLWRITLPLLRPILLFIVITSIIASFNLFGQPFIMTQGGPAMPSGGGATTPVMYEIYNNGIVRHFVGSAAAMSFVVAIIMIAISYTNFRLFRERT</sequence>
<proteinExistence type="inferred from homology"/>
<dbReference type="SUPFAM" id="SSF161098">
    <property type="entry name" value="MetI-like"/>
    <property type="match status" value="1"/>
</dbReference>
<dbReference type="AlphaFoldDB" id="A0A402B9Y3"/>
<evidence type="ECO:0000313" key="9">
    <source>
        <dbReference type="EMBL" id="GCE28194.1"/>
    </source>
</evidence>
<reference evidence="10" key="1">
    <citation type="submission" date="2018-12" db="EMBL/GenBank/DDBJ databases">
        <title>Tengunoibacter tsumagoiensis gen. nov., sp. nov., Dictyobacter kobayashii sp. nov., D. alpinus sp. nov., and D. joshuensis sp. nov. and description of Dictyobacteraceae fam. nov. within the order Ktedonobacterales isolated from Tengu-no-mugimeshi.</title>
        <authorList>
            <person name="Wang C.M."/>
            <person name="Zheng Y."/>
            <person name="Sakai Y."/>
            <person name="Toyoda A."/>
            <person name="Minakuchi Y."/>
            <person name="Abe K."/>
            <person name="Yokota A."/>
            <person name="Yabe S."/>
        </authorList>
    </citation>
    <scope>NUCLEOTIDE SEQUENCE [LARGE SCALE GENOMIC DNA]</scope>
    <source>
        <strain evidence="10">Uno16</strain>
    </source>
</reference>
<protein>
    <submittedName>
        <fullName evidence="9">Glycerol-3-phosphate ABC transporter permease</fullName>
    </submittedName>
</protein>
<feature type="domain" description="ABC transmembrane type-1" evidence="8">
    <location>
        <begin position="90"/>
        <end position="307"/>
    </location>
</feature>
<dbReference type="PANTHER" id="PTHR30193">
    <property type="entry name" value="ABC TRANSPORTER PERMEASE PROTEIN"/>
    <property type="match status" value="1"/>
</dbReference>
<dbReference type="PANTHER" id="PTHR30193:SF37">
    <property type="entry name" value="INNER MEMBRANE ABC TRANSPORTER PERMEASE PROTEIN YCJO"/>
    <property type="match status" value="1"/>
</dbReference>
<feature type="transmembrane region" description="Helical" evidence="7">
    <location>
        <begin position="127"/>
        <end position="147"/>
    </location>
</feature>
<evidence type="ECO:0000256" key="2">
    <source>
        <dbReference type="ARBA" id="ARBA00022448"/>
    </source>
</evidence>
<dbReference type="InterPro" id="IPR035906">
    <property type="entry name" value="MetI-like_sf"/>
</dbReference>
<evidence type="ECO:0000256" key="1">
    <source>
        <dbReference type="ARBA" id="ARBA00004651"/>
    </source>
</evidence>
<dbReference type="OrthoDB" id="9779462at2"/>
<organism evidence="9 10">
    <name type="scientific">Dictyobacter alpinus</name>
    <dbReference type="NCBI Taxonomy" id="2014873"/>
    <lineage>
        <taxon>Bacteria</taxon>
        <taxon>Bacillati</taxon>
        <taxon>Chloroflexota</taxon>
        <taxon>Ktedonobacteria</taxon>
        <taxon>Ktedonobacterales</taxon>
        <taxon>Dictyobacteraceae</taxon>
        <taxon>Dictyobacter</taxon>
    </lineage>
</organism>
<keyword evidence="6 7" id="KW-0472">Membrane</keyword>
<evidence type="ECO:0000256" key="3">
    <source>
        <dbReference type="ARBA" id="ARBA00022475"/>
    </source>
</evidence>
<feature type="transmembrane region" description="Helical" evidence="7">
    <location>
        <begin position="221"/>
        <end position="246"/>
    </location>
</feature>
<evidence type="ECO:0000256" key="5">
    <source>
        <dbReference type="ARBA" id="ARBA00022989"/>
    </source>
</evidence>
<dbReference type="Gene3D" id="1.10.3720.10">
    <property type="entry name" value="MetI-like"/>
    <property type="match status" value="1"/>
</dbReference>
<dbReference type="CDD" id="cd06261">
    <property type="entry name" value="TM_PBP2"/>
    <property type="match status" value="1"/>
</dbReference>
<dbReference type="Proteomes" id="UP000287171">
    <property type="component" value="Unassembled WGS sequence"/>
</dbReference>
<evidence type="ECO:0000256" key="4">
    <source>
        <dbReference type="ARBA" id="ARBA00022692"/>
    </source>
</evidence>
<feature type="transmembrane region" description="Helical" evidence="7">
    <location>
        <begin position="175"/>
        <end position="200"/>
    </location>
</feature>
<dbReference type="GO" id="GO:0005886">
    <property type="term" value="C:plasma membrane"/>
    <property type="evidence" value="ECO:0007669"/>
    <property type="project" value="UniProtKB-SubCell"/>
</dbReference>
<feature type="transmembrane region" description="Helical" evidence="7">
    <location>
        <begin position="96"/>
        <end position="115"/>
    </location>
</feature>
<evidence type="ECO:0000313" key="10">
    <source>
        <dbReference type="Proteomes" id="UP000287171"/>
    </source>
</evidence>
<feature type="transmembrane region" description="Helical" evidence="7">
    <location>
        <begin position="281"/>
        <end position="305"/>
    </location>
</feature>
<dbReference type="EMBL" id="BIFT01000001">
    <property type="protein sequence ID" value="GCE28194.1"/>
    <property type="molecule type" value="Genomic_DNA"/>
</dbReference>
<comment type="caution">
    <text evidence="9">The sequence shown here is derived from an EMBL/GenBank/DDBJ whole genome shotgun (WGS) entry which is preliminary data.</text>
</comment>
<evidence type="ECO:0000259" key="8">
    <source>
        <dbReference type="PROSITE" id="PS50928"/>
    </source>
</evidence>
<keyword evidence="5 7" id="KW-1133">Transmembrane helix</keyword>
<evidence type="ECO:0000256" key="6">
    <source>
        <dbReference type="ARBA" id="ARBA00023136"/>
    </source>
</evidence>
<dbReference type="RefSeq" id="WP_126628443.1">
    <property type="nucleotide sequence ID" value="NZ_BIFT01000001.1"/>
</dbReference>
<evidence type="ECO:0000256" key="7">
    <source>
        <dbReference type="RuleBase" id="RU363032"/>
    </source>
</evidence>
<keyword evidence="10" id="KW-1185">Reference proteome</keyword>
<comment type="similarity">
    <text evidence="7">Belongs to the binding-protein-dependent transport system permease family.</text>
</comment>
<gene>
    <name evidence="9" type="ORF">KDA_36780</name>
</gene>
<feature type="transmembrane region" description="Helical" evidence="7">
    <location>
        <begin position="26"/>
        <end position="46"/>
    </location>
</feature>
<dbReference type="InterPro" id="IPR000515">
    <property type="entry name" value="MetI-like"/>
</dbReference>
<dbReference type="InterPro" id="IPR051393">
    <property type="entry name" value="ABC_transporter_permease"/>
</dbReference>
<name>A0A402B9Y3_9CHLR</name>